<keyword evidence="5" id="KW-1185">Reference proteome</keyword>
<dbReference type="RefSeq" id="WP_117544116.1">
    <property type="nucleotide sequence ID" value="NZ_QVLV01000003.1"/>
</dbReference>
<comment type="caution">
    <text evidence="4">The sequence shown here is derived from an EMBL/GenBank/DDBJ whole genome shotgun (WGS) entry which is preliminary data.</text>
</comment>
<proteinExistence type="predicted"/>
<gene>
    <name evidence="4" type="ORF">DXC51_06505</name>
</gene>
<dbReference type="GeneID" id="97986538"/>
<feature type="region of interest" description="Disordered" evidence="1">
    <location>
        <begin position="478"/>
        <end position="538"/>
    </location>
</feature>
<organism evidence="4 5">
    <name type="scientific">Eisenbergiella massiliensis</name>
    <dbReference type="NCBI Taxonomy" id="1720294"/>
    <lineage>
        <taxon>Bacteria</taxon>
        <taxon>Bacillati</taxon>
        <taxon>Bacillota</taxon>
        <taxon>Clostridia</taxon>
        <taxon>Lachnospirales</taxon>
        <taxon>Lachnospiraceae</taxon>
        <taxon>Eisenbergiella</taxon>
    </lineage>
</organism>
<feature type="compositionally biased region" description="Pro residues" evidence="1">
    <location>
        <begin position="438"/>
        <end position="449"/>
    </location>
</feature>
<feature type="compositionally biased region" description="Polar residues" evidence="1">
    <location>
        <begin position="493"/>
        <end position="504"/>
    </location>
</feature>
<dbReference type="Proteomes" id="UP000260812">
    <property type="component" value="Unassembled WGS sequence"/>
</dbReference>
<keyword evidence="3" id="KW-0732">Signal</keyword>
<protein>
    <submittedName>
        <fullName evidence="4">Uncharacterized protein</fullName>
    </submittedName>
</protein>
<feature type="region of interest" description="Disordered" evidence="1">
    <location>
        <begin position="418"/>
        <end position="464"/>
    </location>
</feature>
<feature type="region of interest" description="Disordered" evidence="1">
    <location>
        <begin position="29"/>
        <end position="62"/>
    </location>
</feature>
<evidence type="ECO:0000256" key="1">
    <source>
        <dbReference type="SAM" id="MobiDB-lite"/>
    </source>
</evidence>
<evidence type="ECO:0000256" key="2">
    <source>
        <dbReference type="SAM" id="Phobius"/>
    </source>
</evidence>
<evidence type="ECO:0000313" key="4">
    <source>
        <dbReference type="EMBL" id="RGE63589.1"/>
    </source>
</evidence>
<evidence type="ECO:0000313" key="5">
    <source>
        <dbReference type="Proteomes" id="UP000260812"/>
    </source>
</evidence>
<accession>A0A3E3I944</accession>
<dbReference type="EMBL" id="QVLV01000003">
    <property type="protein sequence ID" value="RGE63589.1"/>
    <property type="molecule type" value="Genomic_DNA"/>
</dbReference>
<feature type="compositionally biased region" description="Polar residues" evidence="1">
    <location>
        <begin position="517"/>
        <end position="529"/>
    </location>
</feature>
<feature type="signal peptide" evidence="3">
    <location>
        <begin position="1"/>
        <end position="24"/>
    </location>
</feature>
<keyword evidence="2" id="KW-0472">Membrane</keyword>
<keyword evidence="2" id="KW-1133">Transmembrane helix</keyword>
<dbReference type="AlphaFoldDB" id="A0A3E3I944"/>
<name>A0A3E3I944_9FIRM</name>
<feature type="chain" id="PRO_5017755091" evidence="3">
    <location>
        <begin position="25"/>
        <end position="712"/>
    </location>
</feature>
<sequence length="712" mass="79464">MKKYFMPAMAAFIFILLFSLHIHASEPSAPADGYSKQISENSVMQEDESESEPETAETVPPPKNMAIFQEPDTQPPETETACGLDGLDGLDGKILCSYDSGGNYDSFAAYTLNYGEDTSELIDTIKNFTFYIGWTEPFNIYKSFSLYAEWTVYTGTAQDGDGGMPLSPESLDSTVPGTYQVKGTLILPKGCQWKDGFIPPVPVIPISILENGEKKLLTRLNDADFSYYLQPALYEVNSSYYSYDLESLPEYALTFTEDYSSAVMLDTHWDYSAVDISRPGTYTAHVQLTLPETYQQEYSLDPSLETCSKTIYVRAPGTLCLYVQYIDNRFAGDWLEPLEEASIIPYYLTSEKELTDTELENSHFIPCTDNSLFDFFPSHFCVYRDALDPYTHYYFKIYYKGRESNILHILDDGESPTVTYVDGNRDGGDSEQQTKPPITQPAPDIPDTPPAQDTASGSVAVPDTEPFFMAPQDIQEPATELPVETESPEGQPANASISSGQPSSDKNEPSVSPHDSAFQQETESPSENNSRQEIRETVTRDTTVLSAARLKILSGSYPDFIPFEHNGILLRLPSSWLEEQIPEDDSLFSVTLLRPSEETFRIVLSVDGKELTDLPASHIMLPIEDTVSSYRLMHETGCVSEGLAAKDGFLSFTVTKTGDYRLEKEDVPVREESEEPSRRAVFIRLLFIAAAVLFLLAAVTFIVRKKGGGRYE</sequence>
<keyword evidence="2" id="KW-0812">Transmembrane</keyword>
<reference evidence="4 5" key="1">
    <citation type="submission" date="2018-08" db="EMBL/GenBank/DDBJ databases">
        <title>A genome reference for cultivated species of the human gut microbiota.</title>
        <authorList>
            <person name="Zou Y."/>
            <person name="Xue W."/>
            <person name="Luo G."/>
        </authorList>
    </citation>
    <scope>NUCLEOTIDE SEQUENCE [LARGE SCALE GENOMIC DNA]</scope>
    <source>
        <strain evidence="4 5">TF05-5AC</strain>
    </source>
</reference>
<evidence type="ECO:0000256" key="3">
    <source>
        <dbReference type="SAM" id="SignalP"/>
    </source>
</evidence>
<feature type="compositionally biased region" description="Acidic residues" evidence="1">
    <location>
        <begin position="45"/>
        <end position="55"/>
    </location>
</feature>
<feature type="transmembrane region" description="Helical" evidence="2">
    <location>
        <begin position="681"/>
        <end position="703"/>
    </location>
</feature>